<dbReference type="AlphaFoldDB" id="A0A7J6REC8"/>
<dbReference type="PANTHER" id="PTHR13861">
    <property type="entry name" value="VACUOLAR ATP SYNTHASE SUBUNIT F"/>
    <property type="match status" value="1"/>
</dbReference>
<protein>
    <submittedName>
        <fullName evidence="5">V-type proton ATPase subunit F</fullName>
    </submittedName>
</protein>
<dbReference type="Gene3D" id="3.40.50.10580">
    <property type="entry name" value="ATPase, V1 complex, subunit F"/>
    <property type="match status" value="1"/>
</dbReference>
<keyword evidence="4" id="KW-0406">Ion transport</keyword>
<dbReference type="EMBL" id="JABANM010022880">
    <property type="protein sequence ID" value="KAF4718847.1"/>
    <property type="molecule type" value="Genomic_DNA"/>
</dbReference>
<evidence type="ECO:0000256" key="2">
    <source>
        <dbReference type="ARBA" id="ARBA00022448"/>
    </source>
</evidence>
<dbReference type="PANTHER" id="PTHR13861:SF2">
    <property type="entry name" value="V-TYPE PROTON ATPASE SUBUNIT F"/>
    <property type="match status" value="1"/>
</dbReference>
<evidence type="ECO:0000256" key="4">
    <source>
        <dbReference type="ARBA" id="ARBA00023065"/>
    </source>
</evidence>
<gene>
    <name evidence="5" type="primary">ATP6V1F_3</name>
    <name evidence="5" type="ORF">FOZ62_026399</name>
</gene>
<dbReference type="GO" id="GO:0016020">
    <property type="term" value="C:membrane"/>
    <property type="evidence" value="ECO:0007669"/>
    <property type="project" value="TreeGrafter"/>
</dbReference>
<dbReference type="SUPFAM" id="SSF159468">
    <property type="entry name" value="AtpF-like"/>
    <property type="match status" value="1"/>
</dbReference>
<keyword evidence="3" id="KW-0375">Hydrogen ion transport</keyword>
<comment type="similarity">
    <text evidence="1">Belongs to the V-ATPase F subunit family.</text>
</comment>
<organism evidence="5 6">
    <name type="scientific">Perkinsus olseni</name>
    <name type="common">Perkinsus atlanticus</name>
    <dbReference type="NCBI Taxonomy" id="32597"/>
    <lineage>
        <taxon>Eukaryota</taxon>
        <taxon>Sar</taxon>
        <taxon>Alveolata</taxon>
        <taxon>Perkinsozoa</taxon>
        <taxon>Perkinsea</taxon>
        <taxon>Perkinsida</taxon>
        <taxon>Perkinsidae</taxon>
        <taxon>Perkinsus</taxon>
    </lineage>
</organism>
<dbReference type="InterPro" id="IPR036906">
    <property type="entry name" value="ATPase_V1_fsu_sf"/>
</dbReference>
<dbReference type="InterPro" id="IPR008218">
    <property type="entry name" value="ATPase_V1-cplx_f_g_su"/>
</dbReference>
<comment type="caution">
    <text evidence="5">The sequence shown here is derived from an EMBL/GenBank/DDBJ whole genome shotgun (WGS) entry which is preliminary data.</text>
</comment>
<evidence type="ECO:0000313" key="5">
    <source>
        <dbReference type="EMBL" id="KAF4718847.1"/>
    </source>
</evidence>
<name>A0A7J6REC8_PEROL</name>
<evidence type="ECO:0000256" key="3">
    <source>
        <dbReference type="ARBA" id="ARBA00022781"/>
    </source>
</evidence>
<dbReference type="Pfam" id="PF01990">
    <property type="entry name" value="ATP-synt_F"/>
    <property type="match status" value="1"/>
</dbReference>
<evidence type="ECO:0000313" key="6">
    <source>
        <dbReference type="Proteomes" id="UP000574390"/>
    </source>
</evidence>
<dbReference type="Proteomes" id="UP000574390">
    <property type="component" value="Unassembled WGS sequence"/>
</dbReference>
<keyword evidence="2" id="KW-0813">Transport</keyword>
<proteinExistence type="inferred from homology"/>
<dbReference type="GO" id="GO:0046961">
    <property type="term" value="F:proton-transporting ATPase activity, rotational mechanism"/>
    <property type="evidence" value="ECO:0007669"/>
    <property type="project" value="InterPro"/>
</dbReference>
<reference evidence="5 6" key="1">
    <citation type="submission" date="2020-04" db="EMBL/GenBank/DDBJ databases">
        <title>Perkinsus olseni comparative genomics.</title>
        <authorList>
            <person name="Bogema D.R."/>
        </authorList>
    </citation>
    <scope>NUCLEOTIDE SEQUENCE [LARGE SCALE GENOMIC DNA]</scope>
    <source>
        <strain evidence="5">ATCC PRA-205</strain>
    </source>
</reference>
<accession>A0A7J6REC8</accession>
<sequence length="133" mass="14622">MVANRISKKSDLHVAIIGDEETVSGFCLAGAGMRDGNGVTNFLVVDAKTRREDIEEAFKTFVERPDVAIVIINQPVAEKIRHVVRKSSMRHRANNGIVISEGRSRTRLHVSLSTPAGKAFLSCLGRDFGILNY</sequence>
<evidence type="ECO:0000256" key="1">
    <source>
        <dbReference type="ARBA" id="ARBA00010148"/>
    </source>
</evidence>